<protein>
    <submittedName>
        <fullName evidence="1">Uncharacterized protein</fullName>
    </submittedName>
</protein>
<keyword evidence="2" id="KW-1185">Reference proteome</keyword>
<reference evidence="1" key="1">
    <citation type="submission" date="2021-03" db="EMBL/GenBank/DDBJ databases">
        <title>Draft genome sequence of rust myrtle Austropuccinia psidii MF-1, a brazilian biotype.</title>
        <authorList>
            <person name="Quecine M.C."/>
            <person name="Pachon D.M.R."/>
            <person name="Bonatelli M.L."/>
            <person name="Correr F.H."/>
            <person name="Franceschini L.M."/>
            <person name="Leite T.F."/>
            <person name="Margarido G.R.A."/>
            <person name="Almeida C.A."/>
            <person name="Ferrarezi J.A."/>
            <person name="Labate C.A."/>
        </authorList>
    </citation>
    <scope>NUCLEOTIDE SEQUENCE</scope>
    <source>
        <strain evidence="1">MF-1</strain>
    </source>
</reference>
<accession>A0A9Q3ECN1</accession>
<name>A0A9Q3ECN1_9BASI</name>
<evidence type="ECO:0000313" key="2">
    <source>
        <dbReference type="Proteomes" id="UP000765509"/>
    </source>
</evidence>
<evidence type="ECO:0000313" key="1">
    <source>
        <dbReference type="EMBL" id="MBW0520335.1"/>
    </source>
</evidence>
<dbReference type="Proteomes" id="UP000765509">
    <property type="component" value="Unassembled WGS sequence"/>
</dbReference>
<proteinExistence type="predicted"/>
<gene>
    <name evidence="1" type="ORF">O181_060050</name>
</gene>
<comment type="caution">
    <text evidence="1">The sequence shown here is derived from an EMBL/GenBank/DDBJ whole genome shotgun (WGS) entry which is preliminary data.</text>
</comment>
<organism evidence="1 2">
    <name type="scientific">Austropuccinia psidii MF-1</name>
    <dbReference type="NCBI Taxonomy" id="1389203"/>
    <lineage>
        <taxon>Eukaryota</taxon>
        <taxon>Fungi</taxon>
        <taxon>Dikarya</taxon>
        <taxon>Basidiomycota</taxon>
        <taxon>Pucciniomycotina</taxon>
        <taxon>Pucciniomycetes</taxon>
        <taxon>Pucciniales</taxon>
        <taxon>Sphaerophragmiaceae</taxon>
        <taxon>Austropuccinia</taxon>
    </lineage>
</organism>
<dbReference type="AlphaFoldDB" id="A0A9Q3ECN1"/>
<dbReference type="EMBL" id="AVOT02028004">
    <property type="protein sequence ID" value="MBW0520335.1"/>
    <property type="molecule type" value="Genomic_DNA"/>
</dbReference>
<sequence length="161" mass="17854">MPTLTHELASAPPTNHLCQWPRYASTPTTAPLKSTILTLPHPHLILSATYHAYAPTAPSRYTSDASTKCPPSLILTLLHPCHLPCLCAHSTIKICLQYWHLFSLLTHTYLSAPLLFTMLMLLQHPQDIPLKLPPHVCPDPSLCFHKPTLSSPALTILTLPY</sequence>